<dbReference type="SUPFAM" id="SSF53807">
    <property type="entry name" value="Helical backbone' metal receptor"/>
    <property type="match status" value="1"/>
</dbReference>
<dbReference type="AlphaFoldDB" id="A0A7X6DQA0"/>
<keyword evidence="3" id="KW-1185">Reference proteome</keyword>
<feature type="domain" description="Fe/B12 periplasmic-binding" evidence="1">
    <location>
        <begin position="3"/>
        <end position="297"/>
    </location>
</feature>
<organism evidence="2 3">
    <name type="scientific">Candidatus Manganitrophus noduliformans</name>
    <dbReference type="NCBI Taxonomy" id="2606439"/>
    <lineage>
        <taxon>Bacteria</taxon>
        <taxon>Pseudomonadati</taxon>
        <taxon>Nitrospirota</taxon>
        <taxon>Nitrospiria</taxon>
        <taxon>Candidatus Troglogloeales</taxon>
        <taxon>Candidatus Manganitrophaceae</taxon>
        <taxon>Candidatus Manganitrophus</taxon>
    </lineage>
</organism>
<accession>A0A7X6DQA0</accession>
<dbReference type="CDD" id="cd01144">
    <property type="entry name" value="BtuF"/>
    <property type="match status" value="1"/>
</dbReference>
<sequence>MNRIVSLIASSTEIVCALGLEDRLVGRSHECDYPLSVSRLPVCTAPKFATEGTSGEIDRRVKGLLQQALSIYRVDADLLKQLRPTHIITQTQCEVCAVSLKEVEAALRDWITPGAAAEASPILIPLAPNALSDIWADIRRVADAMGVSERGRALVQQLQERMAAIAKKNERPAVRPRAAAIEWIDPLMAGGNWMPELIGMAGGVNLFGEAGKHSPWMTWEALIQADPDVILILPCGFDIPRTRKELPALTAHPAWPALKAVREKQVYLLDGNQYFNRPGPRLAESLEILAEIFHPDRFRFGHEGTGWIRI</sequence>
<dbReference type="PANTHER" id="PTHR42860">
    <property type="entry name" value="VITAMIN B12-BINDING PROTEIN"/>
    <property type="match status" value="1"/>
</dbReference>
<protein>
    <submittedName>
        <fullName evidence="2">Cobalamin-binding protein</fullName>
    </submittedName>
</protein>
<dbReference type="PROSITE" id="PS50983">
    <property type="entry name" value="FE_B12_PBP"/>
    <property type="match status" value="1"/>
</dbReference>
<dbReference type="Proteomes" id="UP000534783">
    <property type="component" value="Unassembled WGS sequence"/>
</dbReference>
<evidence type="ECO:0000313" key="3">
    <source>
        <dbReference type="Proteomes" id="UP000534783"/>
    </source>
</evidence>
<name>A0A7X6DQA0_9BACT</name>
<dbReference type="RefSeq" id="WP_168059942.1">
    <property type="nucleotide sequence ID" value="NZ_VTOW01000002.1"/>
</dbReference>
<gene>
    <name evidence="2" type="ORF">MNODULE_11530</name>
</gene>
<evidence type="ECO:0000313" key="2">
    <source>
        <dbReference type="EMBL" id="NKE71370.1"/>
    </source>
</evidence>
<reference evidence="2 3" key="1">
    <citation type="journal article" date="2020" name="Nature">
        <title>Bacterial chemolithoautotrophy via manganese oxidation.</title>
        <authorList>
            <person name="Yu H."/>
            <person name="Leadbetter J.R."/>
        </authorList>
    </citation>
    <scope>NUCLEOTIDE SEQUENCE [LARGE SCALE GENOMIC DNA]</scope>
    <source>
        <strain evidence="2 3">Mn-1</strain>
    </source>
</reference>
<dbReference type="InterPro" id="IPR002491">
    <property type="entry name" value="ABC_transptr_periplasmic_BD"/>
</dbReference>
<proteinExistence type="predicted"/>
<dbReference type="EMBL" id="VTOW01000002">
    <property type="protein sequence ID" value="NKE71370.1"/>
    <property type="molecule type" value="Genomic_DNA"/>
</dbReference>
<comment type="caution">
    <text evidence="2">The sequence shown here is derived from an EMBL/GenBank/DDBJ whole genome shotgun (WGS) entry which is preliminary data.</text>
</comment>
<dbReference type="Pfam" id="PF01497">
    <property type="entry name" value="Peripla_BP_2"/>
    <property type="match status" value="1"/>
</dbReference>
<dbReference type="Gene3D" id="3.40.50.1980">
    <property type="entry name" value="Nitrogenase molybdenum iron protein domain"/>
    <property type="match status" value="2"/>
</dbReference>
<dbReference type="PANTHER" id="PTHR42860:SF1">
    <property type="entry name" value="VITAMIN B12-BINDING PROTEIN"/>
    <property type="match status" value="1"/>
</dbReference>
<evidence type="ECO:0000259" key="1">
    <source>
        <dbReference type="PROSITE" id="PS50983"/>
    </source>
</evidence>
<dbReference type="InterPro" id="IPR051030">
    <property type="entry name" value="Vitamin_B12-ABC_binding"/>
</dbReference>